<evidence type="ECO:0000256" key="1">
    <source>
        <dbReference type="SAM" id="MobiDB-lite"/>
    </source>
</evidence>
<reference evidence="2" key="1">
    <citation type="submission" date="2018-11" db="EMBL/GenBank/DDBJ databases">
        <authorList>
            <consortium name="Pathogen Informatics"/>
        </authorList>
    </citation>
    <scope>NUCLEOTIDE SEQUENCE</scope>
</reference>
<name>A0A448X468_9PLAT</name>
<keyword evidence="3" id="KW-1185">Reference proteome</keyword>
<gene>
    <name evidence="2" type="ORF">PXEA_LOCUS21030</name>
</gene>
<organism evidence="2 3">
    <name type="scientific">Protopolystoma xenopodis</name>
    <dbReference type="NCBI Taxonomy" id="117903"/>
    <lineage>
        <taxon>Eukaryota</taxon>
        <taxon>Metazoa</taxon>
        <taxon>Spiralia</taxon>
        <taxon>Lophotrochozoa</taxon>
        <taxon>Platyhelminthes</taxon>
        <taxon>Monogenea</taxon>
        <taxon>Polyopisthocotylea</taxon>
        <taxon>Polystomatidea</taxon>
        <taxon>Polystomatidae</taxon>
        <taxon>Protopolystoma</taxon>
    </lineage>
</organism>
<accession>A0A448X468</accession>
<comment type="caution">
    <text evidence="2">The sequence shown here is derived from an EMBL/GenBank/DDBJ whole genome shotgun (WGS) entry which is preliminary data.</text>
</comment>
<feature type="compositionally biased region" description="Basic and acidic residues" evidence="1">
    <location>
        <begin position="131"/>
        <end position="146"/>
    </location>
</feature>
<dbReference type="EMBL" id="CAAALY010088325">
    <property type="protein sequence ID" value="VEL27590.1"/>
    <property type="molecule type" value="Genomic_DNA"/>
</dbReference>
<dbReference type="AlphaFoldDB" id="A0A448X468"/>
<evidence type="ECO:0000313" key="3">
    <source>
        <dbReference type="Proteomes" id="UP000784294"/>
    </source>
</evidence>
<protein>
    <submittedName>
        <fullName evidence="2">Uncharacterized protein</fullName>
    </submittedName>
</protein>
<dbReference type="Proteomes" id="UP000784294">
    <property type="component" value="Unassembled WGS sequence"/>
</dbReference>
<sequence>MASLSPQACSSWRFRFHVEPSHWQLGELSTVPRYASITQLQCIPFQFSMTCPILTLKQGVAKAYGQAYHQLSVWRRLIRAIGSAFTWLSRRLGSGHSAVFYLATASASTNSSPVFFGQPVDSQPSFTQTDRLVDQRPVDQDSREATGESASRSANFDLLQMVTLTERKIVVQHRQPKRLEREGSLFR</sequence>
<evidence type="ECO:0000313" key="2">
    <source>
        <dbReference type="EMBL" id="VEL27590.1"/>
    </source>
</evidence>
<proteinExistence type="predicted"/>
<feature type="region of interest" description="Disordered" evidence="1">
    <location>
        <begin position="125"/>
        <end position="151"/>
    </location>
</feature>